<dbReference type="PANTHER" id="PTHR21310">
    <property type="entry name" value="AMINOGLYCOSIDE PHOSPHOTRANSFERASE-RELATED-RELATED"/>
    <property type="match status" value="1"/>
</dbReference>
<dbReference type="SUPFAM" id="SSF56112">
    <property type="entry name" value="Protein kinase-like (PK-like)"/>
    <property type="match status" value="1"/>
</dbReference>
<evidence type="ECO:0000313" key="1">
    <source>
        <dbReference type="EMBL" id="KAK7421735.1"/>
    </source>
</evidence>
<organism evidence="1 2">
    <name type="scientific">Neonectria magnoliae</name>
    <dbReference type="NCBI Taxonomy" id="2732573"/>
    <lineage>
        <taxon>Eukaryota</taxon>
        <taxon>Fungi</taxon>
        <taxon>Dikarya</taxon>
        <taxon>Ascomycota</taxon>
        <taxon>Pezizomycotina</taxon>
        <taxon>Sordariomycetes</taxon>
        <taxon>Hypocreomycetidae</taxon>
        <taxon>Hypocreales</taxon>
        <taxon>Nectriaceae</taxon>
        <taxon>Neonectria</taxon>
    </lineage>
</organism>
<reference evidence="1 2" key="1">
    <citation type="journal article" date="2025" name="Microbiol. Resour. Announc.">
        <title>Draft genome sequences for Neonectria magnoliae and Neonectria punicea, canker pathogens of Liriodendron tulipifera and Acer saccharum in West Virginia.</title>
        <authorList>
            <person name="Petronek H.M."/>
            <person name="Kasson M.T."/>
            <person name="Metheny A.M."/>
            <person name="Stauder C.M."/>
            <person name="Lovett B."/>
            <person name="Lynch S.C."/>
            <person name="Garnas J.R."/>
            <person name="Kasson L.R."/>
            <person name="Stajich J.E."/>
        </authorList>
    </citation>
    <scope>NUCLEOTIDE SEQUENCE [LARGE SCALE GENOMIC DNA]</scope>
    <source>
        <strain evidence="1 2">NRRL 64651</strain>
    </source>
</reference>
<proteinExistence type="predicted"/>
<protein>
    <recommendedName>
        <fullName evidence="3">Aminoglycoside phosphotransferase domain-containing protein</fullName>
    </recommendedName>
</protein>
<evidence type="ECO:0000313" key="2">
    <source>
        <dbReference type="Proteomes" id="UP001498421"/>
    </source>
</evidence>
<dbReference type="InterPro" id="IPR051678">
    <property type="entry name" value="AGP_Transferase"/>
</dbReference>
<dbReference type="PANTHER" id="PTHR21310:SF37">
    <property type="entry name" value="AMINOGLYCOSIDE PHOSPHOTRANSFERASE DOMAIN-CONTAINING PROTEIN"/>
    <property type="match status" value="1"/>
</dbReference>
<dbReference type="EMBL" id="JAZAVK010000117">
    <property type="protein sequence ID" value="KAK7421735.1"/>
    <property type="molecule type" value="Genomic_DNA"/>
</dbReference>
<accession>A0ABR1HKM0</accession>
<dbReference type="Proteomes" id="UP001498421">
    <property type="component" value="Unassembled WGS sequence"/>
</dbReference>
<dbReference type="InterPro" id="IPR011009">
    <property type="entry name" value="Kinase-like_dom_sf"/>
</dbReference>
<name>A0ABR1HKM0_9HYPO</name>
<comment type="caution">
    <text evidence="1">The sequence shown here is derived from an EMBL/GenBank/DDBJ whole genome shotgun (WGS) entry which is preliminary data.</text>
</comment>
<sequence>MGYCDEILRANNDAKRRQFIGKLQAARDDIVAFVNDLLGWEGAGKYYCWLKGSFNIGYVIKRPEGGGDDGRPSSVFIRFPIPSLLEYLHEHTTIPLPRVHSWGPAETSPQQLAPFMLMDFIDGVCLDDLLKKPTESDQDPLILDPNIDQKKLKLVYSQIANYILQLSRLRFPSIGAISKDSGRWAVTGRPMTYDMNELVADTGFPAGKLPSGPFNRASEYFRQRADELWTHLCTQRNICKTKEEAAKGLPPAAASHS</sequence>
<keyword evidence="2" id="KW-1185">Reference proteome</keyword>
<evidence type="ECO:0008006" key="3">
    <source>
        <dbReference type="Google" id="ProtNLM"/>
    </source>
</evidence>
<gene>
    <name evidence="1" type="ORF">QQZ08_009823</name>
</gene>